<sequence length="331" mass="33879">MNRGVRRALGAAVALAVVAGGAACAGGCSGPSCGGPTTPTRTTTAASGPVPLTGGPVLAVKIDNTSSARPRIGLAQADVVYVEPVEGGLTRLLAVFSRHQAAEVGPVRSGRETDVTILANWGKVAFAYSGSSSYTAKVLARGAQVNLSNDQSGRGYRRDHSRPAPYNLIGDPKALLARAGGSVEPGDIGFRYGPATSGGTPATSVTARWPAATVSLRWNAKRGQYLVVTDGRPDVSPSGTQYGASTVVVQYVASKDSGNRDVNGRPTPVEQLVGSGRATVLRGGRVWQGTWSRSGATSPTTFTAGGKVVTFAPQGPVWVLLVPNGQDATVR</sequence>
<feature type="domain" description="DUF3048" evidence="3">
    <location>
        <begin position="207"/>
        <end position="319"/>
    </location>
</feature>
<reference evidence="4" key="1">
    <citation type="submission" date="2024-05" db="EMBL/GenBank/DDBJ databases">
        <authorList>
            <person name="Kim S."/>
            <person name="Heo J."/>
            <person name="Choi H."/>
            <person name="Choi Y."/>
            <person name="Kwon S.-W."/>
            <person name="Kim Y."/>
        </authorList>
    </citation>
    <scope>NUCLEOTIDE SEQUENCE</scope>
    <source>
        <strain evidence="4">KACC 23699</strain>
    </source>
</reference>
<evidence type="ECO:0000256" key="1">
    <source>
        <dbReference type="SAM" id="SignalP"/>
    </source>
</evidence>
<evidence type="ECO:0000313" key="4">
    <source>
        <dbReference type="EMBL" id="XBO44541.1"/>
    </source>
</evidence>
<accession>A0AAU7JWH6</accession>
<protein>
    <submittedName>
        <fullName evidence="4">DUF3048 domain-containing protein</fullName>
    </submittedName>
</protein>
<dbReference type="SUPFAM" id="SSF159774">
    <property type="entry name" value="YerB-like"/>
    <property type="match status" value="1"/>
</dbReference>
<evidence type="ECO:0000259" key="3">
    <source>
        <dbReference type="Pfam" id="PF17479"/>
    </source>
</evidence>
<feature type="chain" id="PRO_5043627365" evidence="1">
    <location>
        <begin position="26"/>
        <end position="331"/>
    </location>
</feature>
<dbReference type="PROSITE" id="PS51257">
    <property type="entry name" value="PROKAR_LIPOPROTEIN"/>
    <property type="match status" value="1"/>
</dbReference>
<feature type="signal peptide" evidence="1">
    <location>
        <begin position="1"/>
        <end position="25"/>
    </location>
</feature>
<keyword evidence="1" id="KW-0732">Signal</keyword>
<dbReference type="AlphaFoldDB" id="A0AAU7JWH6"/>
<dbReference type="EMBL" id="CP157483">
    <property type="protein sequence ID" value="XBO44541.1"/>
    <property type="molecule type" value="Genomic_DNA"/>
</dbReference>
<proteinExistence type="predicted"/>
<feature type="domain" description="DUF3048" evidence="2">
    <location>
        <begin position="52"/>
        <end position="179"/>
    </location>
</feature>
<evidence type="ECO:0000259" key="2">
    <source>
        <dbReference type="Pfam" id="PF11258"/>
    </source>
</evidence>
<dbReference type="Pfam" id="PF17479">
    <property type="entry name" value="DUF3048_C"/>
    <property type="match status" value="1"/>
</dbReference>
<dbReference type="InterPro" id="IPR035328">
    <property type="entry name" value="DUF3048_C"/>
</dbReference>
<dbReference type="InterPro" id="IPR023158">
    <property type="entry name" value="YerB-like_sf"/>
</dbReference>
<dbReference type="InterPro" id="IPR021416">
    <property type="entry name" value="DUF3048_N"/>
</dbReference>
<dbReference type="Gene3D" id="3.50.90.10">
    <property type="entry name" value="YerB-like"/>
    <property type="match status" value="1"/>
</dbReference>
<gene>
    <name evidence="4" type="ORF">ABEG17_04150</name>
</gene>
<organism evidence="4">
    <name type="scientific">Pedococcus sp. KACC 23699</name>
    <dbReference type="NCBI Taxonomy" id="3149228"/>
    <lineage>
        <taxon>Bacteria</taxon>
        <taxon>Bacillati</taxon>
        <taxon>Actinomycetota</taxon>
        <taxon>Actinomycetes</taxon>
        <taxon>Micrococcales</taxon>
        <taxon>Intrasporangiaceae</taxon>
        <taxon>Pedococcus</taxon>
    </lineage>
</organism>
<dbReference type="Pfam" id="PF11258">
    <property type="entry name" value="DUF3048"/>
    <property type="match status" value="1"/>
</dbReference>
<name>A0AAU7JWH6_9MICO</name>
<dbReference type="RefSeq" id="WP_406832026.1">
    <property type="nucleotide sequence ID" value="NZ_CP157483.1"/>
</dbReference>